<dbReference type="Proteomes" id="UP000199634">
    <property type="component" value="Unassembled WGS sequence"/>
</dbReference>
<reference evidence="2" key="1">
    <citation type="submission" date="2016-10" db="EMBL/GenBank/DDBJ databases">
        <authorList>
            <person name="Varghese N."/>
            <person name="Submissions S."/>
        </authorList>
    </citation>
    <scope>NUCLEOTIDE SEQUENCE [LARGE SCALE GENOMIC DNA]</scope>
    <source>
        <strain evidence="2">CGMCC 1.10825</strain>
    </source>
</reference>
<dbReference type="PROSITE" id="PS51257">
    <property type="entry name" value="PROKAR_LIPOPROTEIN"/>
    <property type="match status" value="1"/>
</dbReference>
<gene>
    <name evidence="1" type="ORF">SAMN02927937_00138</name>
</gene>
<sequence length="135" mass="16356">MKKYSFFLIISFFLVSCYDKTSSNPTEVYQLWIGTKPSKQIKVINGQYWESGHWTKEYVLFLELQTDKSFWDKFKKENNLIIDTIKNEMITSEQPKWFNPSKNSIQYKINDHFDQGSRYYEDLTNNKIYIYEIQL</sequence>
<name>A0A1H6J3M4_9FLAO</name>
<dbReference type="AlphaFoldDB" id="A0A1H6J3M4"/>
<organism evidence="1 2">
    <name type="scientific">Paenimyroides marinum</name>
    <dbReference type="NCBI Taxonomy" id="1159016"/>
    <lineage>
        <taxon>Bacteria</taxon>
        <taxon>Pseudomonadati</taxon>
        <taxon>Bacteroidota</taxon>
        <taxon>Flavobacteriia</taxon>
        <taxon>Flavobacteriales</taxon>
        <taxon>Flavobacteriaceae</taxon>
        <taxon>Paenimyroides</taxon>
    </lineage>
</organism>
<evidence type="ECO:0008006" key="3">
    <source>
        <dbReference type="Google" id="ProtNLM"/>
    </source>
</evidence>
<accession>A0A1H6J3M4</accession>
<dbReference type="RefSeq" id="WP_091095293.1">
    <property type="nucleotide sequence ID" value="NZ_FNXE01000001.1"/>
</dbReference>
<evidence type="ECO:0000313" key="2">
    <source>
        <dbReference type="Proteomes" id="UP000199634"/>
    </source>
</evidence>
<dbReference type="OrthoDB" id="1374421at2"/>
<dbReference type="STRING" id="1159016.SAMN02927937_00138"/>
<dbReference type="EMBL" id="FNXE01000001">
    <property type="protein sequence ID" value="SEH54829.1"/>
    <property type="molecule type" value="Genomic_DNA"/>
</dbReference>
<protein>
    <recommendedName>
        <fullName evidence="3">Lipoprotein</fullName>
    </recommendedName>
</protein>
<proteinExistence type="predicted"/>
<keyword evidence="2" id="KW-1185">Reference proteome</keyword>
<evidence type="ECO:0000313" key="1">
    <source>
        <dbReference type="EMBL" id="SEH54829.1"/>
    </source>
</evidence>